<dbReference type="PANTHER" id="PTHR45958:SF12">
    <property type="entry name" value="OS01G0948500 PROTEIN"/>
    <property type="match status" value="1"/>
</dbReference>
<evidence type="ECO:0000313" key="3">
    <source>
        <dbReference type="Proteomes" id="UP000436088"/>
    </source>
</evidence>
<dbReference type="InterPro" id="IPR011989">
    <property type="entry name" value="ARM-like"/>
</dbReference>
<dbReference type="AlphaFoldDB" id="A0A6A2X691"/>
<dbReference type="InterPro" id="IPR052608">
    <property type="entry name" value="U-box_domain_protein"/>
</dbReference>
<proteinExistence type="predicted"/>
<accession>A0A6A2X691</accession>
<dbReference type="EMBL" id="VEPZ02001504">
    <property type="protein sequence ID" value="KAE8670611.1"/>
    <property type="molecule type" value="Genomic_DNA"/>
</dbReference>
<evidence type="ECO:0000256" key="1">
    <source>
        <dbReference type="ARBA" id="ARBA00022737"/>
    </source>
</evidence>
<reference evidence="2" key="1">
    <citation type="submission" date="2019-09" db="EMBL/GenBank/DDBJ databases">
        <title>Draft genome information of white flower Hibiscus syriacus.</title>
        <authorList>
            <person name="Kim Y.-M."/>
        </authorList>
    </citation>
    <scope>NUCLEOTIDE SEQUENCE [LARGE SCALE GENOMIC DNA]</scope>
    <source>
        <strain evidence="2">YM2019G1</strain>
    </source>
</reference>
<dbReference type="Gene3D" id="1.25.10.10">
    <property type="entry name" value="Leucine-rich Repeat Variant"/>
    <property type="match status" value="3"/>
</dbReference>
<keyword evidence="3" id="KW-1185">Reference proteome</keyword>
<protein>
    <submittedName>
        <fullName evidence="2">Uncharacterized protein</fullName>
    </submittedName>
</protein>
<dbReference type="PANTHER" id="PTHR45958">
    <property type="entry name" value="RING-TYPE E3 UBIQUITIN TRANSFERASE"/>
    <property type="match status" value="1"/>
</dbReference>
<dbReference type="SMART" id="SM00185">
    <property type="entry name" value="ARM"/>
    <property type="match status" value="5"/>
</dbReference>
<dbReference type="Proteomes" id="UP000436088">
    <property type="component" value="Unassembled WGS sequence"/>
</dbReference>
<organism evidence="2 3">
    <name type="scientific">Hibiscus syriacus</name>
    <name type="common">Rose of Sharon</name>
    <dbReference type="NCBI Taxonomy" id="106335"/>
    <lineage>
        <taxon>Eukaryota</taxon>
        <taxon>Viridiplantae</taxon>
        <taxon>Streptophyta</taxon>
        <taxon>Embryophyta</taxon>
        <taxon>Tracheophyta</taxon>
        <taxon>Spermatophyta</taxon>
        <taxon>Magnoliopsida</taxon>
        <taxon>eudicotyledons</taxon>
        <taxon>Gunneridae</taxon>
        <taxon>Pentapetalae</taxon>
        <taxon>rosids</taxon>
        <taxon>malvids</taxon>
        <taxon>Malvales</taxon>
        <taxon>Malvaceae</taxon>
        <taxon>Malvoideae</taxon>
        <taxon>Hibiscus</taxon>
    </lineage>
</organism>
<dbReference type="SUPFAM" id="SSF48371">
    <property type="entry name" value="ARM repeat"/>
    <property type="match status" value="2"/>
</dbReference>
<evidence type="ECO:0000313" key="2">
    <source>
        <dbReference type="EMBL" id="KAE8670611.1"/>
    </source>
</evidence>
<name>A0A6A2X691_HIBSY</name>
<keyword evidence="1" id="KW-0677">Repeat</keyword>
<dbReference type="InterPro" id="IPR000225">
    <property type="entry name" value="Armadillo"/>
</dbReference>
<gene>
    <name evidence="2" type="ORF">F3Y22_tig00112114pilonHSYRG00018</name>
</gene>
<sequence>MKEKISALHKEFMNVRFNGSFTPSPSSEIGEELANLSIDDVILQLKYGNDEDFNLALSAFNESFKQVLITNDWINEEGIVLVLVNRLSSCEPNNRLIILQILRKLASQDSGNKEKMADAASLSALVKSLTRDKEERREAVGLLLDLSDLPAVWRRLGRIQGCIVMLVTMLNGDDPIASSDARKLLNALSSNTQNALHMAEAGYFKPLIKVAALGDDGAVDPLVKMFNAGKLEAKLSALNALQNLSNLLENIQRLINSGIVVRSVGFTLHTLEYLPEEMTEQLGESHLNIIVNIISSSPLETDKAAAVGILSNVPISNKKVTDVLKKANLLPILTSMMNSSSSTISSISNSIAEGVAGILIRFTVPSDKRLQLLAAQNEAIPLLVKLLSSGSLVVKCRAATALAQLSQNSVSLRKSKKTSWFCVSPSATAFCEVHEGYCIVKNTFCLVKAGAIQPLIQILEGKEREADEAVLNAMATLLQDEIWEMEEKALWILEKGKDEAVLNAMATLLQDEIWENGKRVFQVEEHRVKYGESAQVVLIDLAQNGDPRLKSTTANCWLSLNSYKFSPVTFETTI</sequence>
<comment type="caution">
    <text evidence="2">The sequence shown here is derived from an EMBL/GenBank/DDBJ whole genome shotgun (WGS) entry which is preliminary data.</text>
</comment>
<dbReference type="InterPro" id="IPR016024">
    <property type="entry name" value="ARM-type_fold"/>
</dbReference>